<name>A0ABN9WWV3_9DINO</name>
<evidence type="ECO:0000313" key="2">
    <source>
        <dbReference type="EMBL" id="CAK0891362.1"/>
    </source>
</evidence>
<dbReference type="EMBL" id="CAUYUJ010019465">
    <property type="protein sequence ID" value="CAK0891362.1"/>
    <property type="molecule type" value="Genomic_DNA"/>
</dbReference>
<dbReference type="Proteomes" id="UP001189429">
    <property type="component" value="Unassembled WGS sequence"/>
</dbReference>
<sequence>MSQQTSAYAEQVKAAGQYHTLDTLDIWAAGGVMKARVGFGDAVGARTANELGTAFGKYGDYSVPRECELVPFCRQDRMYQKDSRCAPPDPTTGDGDGGGGDGGDHEGRPLADPPG</sequence>
<evidence type="ECO:0000313" key="3">
    <source>
        <dbReference type="Proteomes" id="UP001189429"/>
    </source>
</evidence>
<feature type="region of interest" description="Disordered" evidence="1">
    <location>
        <begin position="78"/>
        <end position="115"/>
    </location>
</feature>
<organism evidence="2 3">
    <name type="scientific">Prorocentrum cordatum</name>
    <dbReference type="NCBI Taxonomy" id="2364126"/>
    <lineage>
        <taxon>Eukaryota</taxon>
        <taxon>Sar</taxon>
        <taxon>Alveolata</taxon>
        <taxon>Dinophyceae</taxon>
        <taxon>Prorocentrales</taxon>
        <taxon>Prorocentraceae</taxon>
        <taxon>Prorocentrum</taxon>
    </lineage>
</organism>
<keyword evidence="3" id="KW-1185">Reference proteome</keyword>
<gene>
    <name evidence="2" type="ORF">PCOR1329_LOCUS71340</name>
</gene>
<comment type="caution">
    <text evidence="2">The sequence shown here is derived from an EMBL/GenBank/DDBJ whole genome shotgun (WGS) entry which is preliminary data.</text>
</comment>
<reference evidence="2" key="1">
    <citation type="submission" date="2023-10" db="EMBL/GenBank/DDBJ databases">
        <authorList>
            <person name="Chen Y."/>
            <person name="Shah S."/>
            <person name="Dougan E. K."/>
            <person name="Thang M."/>
            <person name="Chan C."/>
        </authorList>
    </citation>
    <scope>NUCLEOTIDE SEQUENCE [LARGE SCALE GENOMIC DNA]</scope>
</reference>
<evidence type="ECO:0000256" key="1">
    <source>
        <dbReference type="SAM" id="MobiDB-lite"/>
    </source>
</evidence>
<proteinExistence type="predicted"/>
<protein>
    <submittedName>
        <fullName evidence="2">Uncharacterized protein</fullName>
    </submittedName>
</protein>
<accession>A0ABN9WWV3</accession>